<evidence type="ECO:0000259" key="14">
    <source>
        <dbReference type="Pfam" id="PF04563"/>
    </source>
</evidence>
<evidence type="ECO:0000259" key="11">
    <source>
        <dbReference type="Pfam" id="PF00562"/>
    </source>
</evidence>
<dbReference type="GO" id="GO:0032549">
    <property type="term" value="F:ribonucleoside binding"/>
    <property type="evidence" value="ECO:0007669"/>
    <property type="project" value="InterPro"/>
</dbReference>
<dbReference type="PANTHER" id="PTHR20856">
    <property type="entry name" value="DNA-DIRECTED RNA POLYMERASE I SUBUNIT 2"/>
    <property type="match status" value="1"/>
</dbReference>
<comment type="similarity">
    <text evidence="2 9 10">Belongs to the RNA polymerase beta chain family.</text>
</comment>
<dbReference type="InterPro" id="IPR007121">
    <property type="entry name" value="RNA_pol_bsu_CS"/>
</dbReference>
<dbReference type="InterPro" id="IPR007645">
    <property type="entry name" value="RNA_pol_Rpb2_3"/>
</dbReference>
<evidence type="ECO:0000313" key="16">
    <source>
        <dbReference type="EMBL" id="ARK14515.1"/>
    </source>
</evidence>
<dbReference type="Gene3D" id="3.90.1100.10">
    <property type="match status" value="1"/>
</dbReference>
<sequence length="1612" mass="184955">MSFIFFNKQLFNQSSSLKKDFKTKLFLRNSKNFRLTNSNSLRTLVKSNNIQNHSIYSPTYEFQIPNFLNVQRSSFREFLKTGLINEFENYHRIKNSNESIELIFYPKQYKLNPPKWNPKQAILKRKTYACQLYLPVQLINHNTNEMILQWVLLGNLPLMTKNGHFIINGSPKIIMNQIVRSPGVYFQKILKKDQKLIYSADFIAQRGAWLRLEVDSKKGEIWAKLKKTPKIPIFIFLRCLGLNLSVLNNYFQFSQPNINSFSNNKINLTQSSQNLKSLQMKPRREKIEYAQTFINSEQNFLTFCEKLYPKKNNLELKPKLGQKFLYRKFLNPRTYNLSKLGRLRINQKLGLQVSLDHTILTAQDILFACIYLIELVEGVGIPDDIDDLKNRKIKSSGELIQTQLATGLIRLEKSVREKLKQMSNFEISEKIPQTHLVSNQSLKRQSPLDKLLTIKPINSSLREFFGTNPLSQLLDQTNPLAELTHKRRLSSLGPGGINRETAGMAIRGIHPTHYGRICPIETPEGQNAGLVNSITIYSNINKKGFIETPFYQTYKGYILKTKDPLLFSSDQEEKLVIAPGDIKTSLFHFLPPGVTLPSRQLKEFKRVNRNQINYIALSPIQMISVATSLIPFLEHDDGNRALMGSNMQRQAVPTIRPSKPIVGTGLESRVVSDSEHGLQAKVSGFVSYVDGKKIVIHSSNFSKVKQTLTTFNVSNRNQLKNYLIKTKQKKQNLKNQPIRSHLFIKKGLDFSFPKEMNQTPAGQSNKNQSTYFNFPIKNSNRSKIFVSLKAYQNTKKLYSVYNQLFTNHFSGQYEIFNIFASKTLKTQFELRFKQSHALTTSKNKNSFNKKLNLTSTNLVKPLFSNQTLTLLKKSSNKMALLNYSSFVLKFIINPSILTNKTIKPSQPQPQQNFLKMNEKNMFLTSSKTNFIGPYKRMLNNKGKSVSLTAFINDQLIFKKNQLKPVNFQYLNLNYFTLFNQTQEKTYSKEKDSQPTVFSFLNHQSLEKKQTQEQDFEFKTEKLTTFLPTKKFLPCGILNHSFFNYKNNSKNIANSNQIKQLLNGKKQNKIFSTTYFLDPFHRSNQDTYLVHRPIVNQGQWVEKGDLLADNSASVQGELAIGQNILVGYTPWEGYNFEDAVLISQRLVYEDLFTSLHIERYEIEIRDTQYGMEEITNQLPNQTSIPNYLDETGIAKKGTWVHEGDILVGKIAPLGQKTLSPYENLLYDIIGKQSPKTRDTSLRVPRGVHGRVVHIEILQTNEITYSNENKLAKQQVETSKNLRFVNDQSNRLNLNTLKQLKQPETFNAQNENQQPHQISKNILKTLNNLNYSNLKTQAQSKSKPTKVHIYLAEKRKIQVGDKIAGRHGNKGIVSNILPQQDMPYLPDGTPLDLVLNPLGVPSRMNVGQIFECLLGLAGYYLGQNYKIQPFDELYGCEASRSLVYSKLYEARLKTGQEWLFNPNYPGKTRLFDGRTGECFEQPVTVGRAYILKLVHLVDEKIHARSTGPYSLVTQQPLRGRSKHGGQRVGEMEVWALEGFGAAYVLQELLTIKSDDIQGRHQVMNSILNNDTMSFGTPESFKVLVRELQSLCLDISIYQIGKNGKPTQIDIIKLP</sequence>
<feature type="domain" description="RNA polymerase Rpb2" evidence="15">
    <location>
        <begin position="472"/>
        <end position="540"/>
    </location>
</feature>
<gene>
    <name evidence="9 16" type="primary">rpoB</name>
</gene>
<evidence type="ECO:0000256" key="2">
    <source>
        <dbReference type="ARBA" id="ARBA00006835"/>
    </source>
</evidence>
<protein>
    <recommendedName>
        <fullName evidence="9">DNA-directed RNA polymerase subunit beta</fullName>
        <ecNumber evidence="9">2.7.7.6</ecNumber>
    </recommendedName>
    <alternativeName>
        <fullName evidence="9">PEP</fullName>
    </alternativeName>
    <alternativeName>
        <fullName evidence="9">Plastid-encoded RNA polymerase subunit beta</fullName>
        <shortName evidence="9">RNA polymerase subunit beta</shortName>
    </alternativeName>
</protein>
<feature type="domain" description="RNA polymerase Rpb2" evidence="12">
    <location>
        <begin position="1522"/>
        <end position="1595"/>
    </location>
</feature>
<dbReference type="GO" id="GO:0003899">
    <property type="term" value="F:DNA-directed RNA polymerase activity"/>
    <property type="evidence" value="ECO:0007669"/>
    <property type="project" value="UniProtKB-UniRule"/>
</dbReference>
<dbReference type="Pfam" id="PF04563">
    <property type="entry name" value="RNA_pol_Rpb2_1"/>
    <property type="match status" value="1"/>
</dbReference>
<dbReference type="GO" id="GO:0000428">
    <property type="term" value="C:DNA-directed RNA polymerase complex"/>
    <property type="evidence" value="ECO:0007669"/>
    <property type="project" value="UniProtKB-KW"/>
</dbReference>
<dbReference type="InterPro" id="IPR014724">
    <property type="entry name" value="RNA_pol_RPB2_OB-fold"/>
</dbReference>
<dbReference type="Pfam" id="PF04565">
    <property type="entry name" value="RNA_pol_Rpb2_3"/>
    <property type="match status" value="1"/>
</dbReference>
<dbReference type="GO" id="GO:0009507">
    <property type="term" value="C:chloroplast"/>
    <property type="evidence" value="ECO:0007669"/>
    <property type="project" value="UniProtKB-SubCell"/>
</dbReference>
<dbReference type="EMBL" id="KY407657">
    <property type="protein sequence ID" value="ARK14515.1"/>
    <property type="molecule type" value="Genomic_DNA"/>
</dbReference>
<feature type="domain" description="RNA polymerase beta subunit protrusion" evidence="14">
    <location>
        <begin position="114"/>
        <end position="424"/>
    </location>
</feature>
<comment type="function">
    <text evidence="1 9 10">DNA-dependent RNA polymerase catalyzes the transcription of DNA into RNA using the four ribonucleoside triphosphates as substrates.</text>
</comment>
<evidence type="ECO:0000256" key="8">
    <source>
        <dbReference type="ARBA" id="ARBA00048552"/>
    </source>
</evidence>
<dbReference type="InterPro" id="IPR037033">
    <property type="entry name" value="DNA-dir_RNAP_su2_hyb_sf"/>
</dbReference>
<dbReference type="Pfam" id="PF04560">
    <property type="entry name" value="RNA_pol_Rpb2_7"/>
    <property type="match status" value="1"/>
</dbReference>
<keyword evidence="16" id="KW-0934">Plastid</keyword>
<dbReference type="Pfam" id="PF00562">
    <property type="entry name" value="RNA_pol_Rpb2_6"/>
    <property type="match status" value="1"/>
</dbReference>
<comment type="subcellular location">
    <subcellularLocation>
        <location evidence="9">Plastid</location>
        <location evidence="9">Chloroplast</location>
    </subcellularLocation>
</comment>
<dbReference type="InterPro" id="IPR007642">
    <property type="entry name" value="RNA_pol_Rpb2_2"/>
</dbReference>
<evidence type="ECO:0000256" key="4">
    <source>
        <dbReference type="ARBA" id="ARBA00022679"/>
    </source>
</evidence>
<name>A0A1W6EGK2_SYKMA</name>
<dbReference type="RefSeq" id="YP_009367547.1">
    <property type="nucleotide sequence ID" value="NC_034710.1"/>
</dbReference>
<dbReference type="Gene3D" id="2.40.50.100">
    <property type="match status" value="2"/>
</dbReference>
<dbReference type="InterPro" id="IPR007120">
    <property type="entry name" value="DNA-dir_RNAP_su2_dom"/>
</dbReference>
<evidence type="ECO:0000256" key="6">
    <source>
        <dbReference type="ARBA" id="ARBA00023163"/>
    </source>
</evidence>
<comment type="subunit">
    <text evidence="7 9 10">In plastids the minimal PEP RNA polymerase catalytic core is composed of four subunits: alpha, beta, beta', and beta''. When a (nuclear-encoded) sigma factor is associated with the core the holoenzyme is formed, which can initiate transcription.</text>
</comment>
<dbReference type="InterPro" id="IPR037034">
    <property type="entry name" value="RNA_pol_Rpb2_2_sf"/>
</dbReference>
<dbReference type="Gene3D" id="3.90.1800.10">
    <property type="entry name" value="RNA polymerase alpha subunit dimerisation domain"/>
    <property type="match status" value="1"/>
</dbReference>
<evidence type="ECO:0000256" key="3">
    <source>
        <dbReference type="ARBA" id="ARBA00022478"/>
    </source>
</evidence>
<evidence type="ECO:0000256" key="10">
    <source>
        <dbReference type="RuleBase" id="RU363031"/>
    </source>
</evidence>
<evidence type="ECO:0000256" key="1">
    <source>
        <dbReference type="ARBA" id="ARBA00004026"/>
    </source>
</evidence>
<evidence type="ECO:0000256" key="9">
    <source>
        <dbReference type="HAMAP-Rule" id="MF_01321"/>
    </source>
</evidence>
<dbReference type="InterPro" id="IPR007641">
    <property type="entry name" value="RNA_pol_Rpb2_7"/>
</dbReference>
<dbReference type="Gene3D" id="2.30.150.10">
    <property type="entry name" value="DNA-directed RNA polymerase, beta subunit, external 1 domain"/>
    <property type="match status" value="1"/>
</dbReference>
<evidence type="ECO:0000259" key="12">
    <source>
        <dbReference type="Pfam" id="PF04560"/>
    </source>
</evidence>
<dbReference type="InterPro" id="IPR010243">
    <property type="entry name" value="RNA_pol_bsu_bac"/>
</dbReference>
<dbReference type="SUPFAM" id="SSF64484">
    <property type="entry name" value="beta and beta-prime subunits of DNA dependent RNA-polymerase"/>
    <property type="match status" value="2"/>
</dbReference>
<dbReference type="InterPro" id="IPR007644">
    <property type="entry name" value="RNA_pol_bsu_protrusion"/>
</dbReference>
<dbReference type="GO" id="GO:0003677">
    <property type="term" value="F:DNA binding"/>
    <property type="evidence" value="ECO:0007669"/>
    <property type="project" value="UniProtKB-UniRule"/>
</dbReference>
<evidence type="ECO:0000256" key="7">
    <source>
        <dbReference type="ARBA" id="ARBA00026088"/>
    </source>
</evidence>
<evidence type="ECO:0000259" key="13">
    <source>
        <dbReference type="Pfam" id="PF04561"/>
    </source>
</evidence>
<dbReference type="EC" id="2.7.7.6" evidence="9"/>
<dbReference type="InterPro" id="IPR015712">
    <property type="entry name" value="DNA-dir_RNA_pol_su2"/>
</dbReference>
<comment type="catalytic activity">
    <reaction evidence="8 9 10">
        <text>RNA(n) + a ribonucleoside 5'-triphosphate = RNA(n+1) + diphosphate</text>
        <dbReference type="Rhea" id="RHEA:21248"/>
        <dbReference type="Rhea" id="RHEA-COMP:14527"/>
        <dbReference type="Rhea" id="RHEA-COMP:17342"/>
        <dbReference type="ChEBI" id="CHEBI:33019"/>
        <dbReference type="ChEBI" id="CHEBI:61557"/>
        <dbReference type="ChEBI" id="CHEBI:140395"/>
        <dbReference type="EC" id="2.7.7.6"/>
    </reaction>
</comment>
<dbReference type="InterPro" id="IPR042107">
    <property type="entry name" value="DNA-dir_RNA_pol_bsu_ext_1_sf"/>
</dbReference>
<keyword evidence="4 9" id="KW-0808">Transferase</keyword>
<feature type="domain" description="RNA polymerase Rpb2" evidence="13">
    <location>
        <begin position="180"/>
        <end position="394"/>
    </location>
</feature>
<dbReference type="GeneID" id="32884237"/>
<dbReference type="PROSITE" id="PS01166">
    <property type="entry name" value="RNA_POL_BETA"/>
    <property type="match status" value="1"/>
</dbReference>
<geneLocation type="chloroplast" evidence="16"/>
<reference evidence="16" key="1">
    <citation type="journal article" date="2017" name="Sci. Rep.">
        <title>Divergent copies of the large inverted repeat in the chloroplast genomes of ulvophycean green algae.</title>
        <authorList>
            <person name="Turmel M."/>
            <person name="Otis C."/>
            <person name="Lemieux C."/>
        </authorList>
    </citation>
    <scope>NUCLEOTIDE SEQUENCE</scope>
</reference>
<dbReference type="CDD" id="cd00653">
    <property type="entry name" value="RNA_pol_B_RPB2"/>
    <property type="match status" value="1"/>
</dbReference>
<dbReference type="Pfam" id="PF04561">
    <property type="entry name" value="RNA_pol_Rpb2_2"/>
    <property type="match status" value="1"/>
</dbReference>
<feature type="domain" description="DNA-directed RNA polymerase subunit 2 hybrid-binding" evidence="11">
    <location>
        <begin position="1044"/>
        <end position="1520"/>
    </location>
</feature>
<dbReference type="Gene3D" id="2.40.50.150">
    <property type="match status" value="1"/>
</dbReference>
<dbReference type="HAMAP" id="MF_01321">
    <property type="entry name" value="RNApol_bact_RpoB"/>
    <property type="match status" value="1"/>
</dbReference>
<evidence type="ECO:0000256" key="5">
    <source>
        <dbReference type="ARBA" id="ARBA00022695"/>
    </source>
</evidence>
<organism evidence="16">
    <name type="scientific">Sykidion marinum</name>
    <name type="common">Green alga</name>
    <name type="synonym">Pseudoneochloris marina</name>
    <dbReference type="NCBI Taxonomy" id="44573"/>
    <lineage>
        <taxon>Eukaryota</taxon>
        <taxon>Viridiplantae</taxon>
        <taxon>Chlorophyta</taxon>
        <taxon>core chlorophytes</taxon>
        <taxon>Ulvophyceae</taxon>
        <taxon>Sykidiales</taxon>
        <taxon>Sykidiacaeae</taxon>
        <taxon>Sykidion</taxon>
    </lineage>
</organism>
<keyword evidence="5 9" id="KW-0548">Nucleotidyltransferase</keyword>
<proteinExistence type="inferred from homology"/>
<evidence type="ECO:0000259" key="15">
    <source>
        <dbReference type="Pfam" id="PF04565"/>
    </source>
</evidence>
<accession>A0A1W6EGK2</accession>
<keyword evidence="3 9" id="KW-0240">DNA-directed RNA polymerase</keyword>
<keyword evidence="6 9" id="KW-0804">Transcription</keyword>
<dbReference type="Gene3D" id="2.40.270.10">
    <property type="entry name" value="DNA-directed RNA polymerase, subunit 2, domain 6"/>
    <property type="match status" value="2"/>
</dbReference>
<keyword evidence="16" id="KW-0150">Chloroplast</keyword>
<dbReference type="GO" id="GO:0006351">
    <property type="term" value="P:DNA-templated transcription"/>
    <property type="evidence" value="ECO:0007669"/>
    <property type="project" value="UniProtKB-UniRule"/>
</dbReference>
<dbReference type="Gene3D" id="3.90.1110.10">
    <property type="entry name" value="RNA polymerase Rpb2, domain 2"/>
    <property type="match status" value="1"/>
</dbReference>